<dbReference type="InterPro" id="IPR040509">
    <property type="entry name" value="CdiI_C"/>
</dbReference>
<evidence type="ECO:0000313" key="2">
    <source>
        <dbReference type="EMBL" id="TNM27089.1"/>
    </source>
</evidence>
<protein>
    <recommendedName>
        <fullName evidence="1">CdiI C-terminal domain-containing protein</fullName>
    </recommendedName>
</protein>
<dbReference type="Pfam" id="PF18228">
    <property type="entry name" value="CdiI_N"/>
    <property type="match status" value="1"/>
</dbReference>
<proteinExistence type="predicted"/>
<sequence length="120" mass="13703">MGDFQEEFHASLSFWSADDYRRSWRVAFSALADDPAATSCLVTSITDPATSNFIFCWPLYRSDETVFVQNSLIFLEELTCPFDPAVPWRSVLPRETVGEEGQPISEWTTNMTALRDFFSD</sequence>
<evidence type="ECO:0000259" key="1">
    <source>
        <dbReference type="Pfam" id="PF18228"/>
    </source>
</evidence>
<dbReference type="InterPro" id="IPR053755">
    <property type="entry name" value="CDI_immunity_sf"/>
</dbReference>
<feature type="domain" description="CdiI C-terminal" evidence="1">
    <location>
        <begin position="11"/>
        <end position="117"/>
    </location>
</feature>
<dbReference type="CDD" id="cd20699">
    <property type="entry name" value="CdiI_ECL-like"/>
    <property type="match status" value="1"/>
</dbReference>
<dbReference type="AlphaFoldDB" id="A0A5C4UVV1"/>
<dbReference type="OrthoDB" id="3700386at2"/>
<dbReference type="EMBL" id="VDGT01000019">
    <property type="protein sequence ID" value="TNM27089.1"/>
    <property type="molecule type" value="Genomic_DNA"/>
</dbReference>
<comment type="caution">
    <text evidence="2">The sequence shown here is derived from an EMBL/GenBank/DDBJ whole genome shotgun (WGS) entry which is preliminary data.</text>
</comment>
<gene>
    <name evidence="2" type="ORF">FH715_21765</name>
</gene>
<keyword evidence="3" id="KW-1185">Reference proteome</keyword>
<dbReference type="Gene3D" id="3.30.2450.20">
    <property type="match status" value="1"/>
</dbReference>
<organism evidence="2 3">
    <name type="scientific">Streptomyces sedi</name>
    <dbReference type="NCBI Taxonomy" id="555059"/>
    <lineage>
        <taxon>Bacteria</taxon>
        <taxon>Bacillati</taxon>
        <taxon>Actinomycetota</taxon>
        <taxon>Actinomycetes</taxon>
        <taxon>Kitasatosporales</taxon>
        <taxon>Streptomycetaceae</taxon>
        <taxon>Streptomyces</taxon>
    </lineage>
</organism>
<evidence type="ECO:0000313" key="3">
    <source>
        <dbReference type="Proteomes" id="UP000311713"/>
    </source>
</evidence>
<reference evidence="2 3" key="1">
    <citation type="submission" date="2019-06" db="EMBL/GenBank/DDBJ databases">
        <title>Draft genome of Streptomyces sedi sp. JCM16909.</title>
        <authorList>
            <person name="Klykleung N."/>
            <person name="Tanasupawat S."/>
            <person name="Kudo T."/>
            <person name="Yuki M."/>
            <person name="Ohkuma M."/>
        </authorList>
    </citation>
    <scope>NUCLEOTIDE SEQUENCE [LARGE SCALE GENOMIC DNA]</scope>
    <source>
        <strain evidence="2 3">JCM 16909</strain>
    </source>
</reference>
<name>A0A5C4UVV1_9ACTN</name>
<dbReference type="Proteomes" id="UP000311713">
    <property type="component" value="Unassembled WGS sequence"/>
</dbReference>
<accession>A0A5C4UVV1</accession>